<keyword evidence="2 4" id="KW-0238">DNA-binding</keyword>
<accession>A0A7C9VWF8</accession>
<organism evidence="6 7">
    <name type="scientific">Lentzea alba</name>
    <dbReference type="NCBI Taxonomy" id="2714351"/>
    <lineage>
        <taxon>Bacteria</taxon>
        <taxon>Bacillati</taxon>
        <taxon>Actinomycetota</taxon>
        <taxon>Actinomycetes</taxon>
        <taxon>Pseudonocardiales</taxon>
        <taxon>Pseudonocardiaceae</taxon>
        <taxon>Lentzea</taxon>
    </lineage>
</organism>
<feature type="domain" description="HTH tetR-type" evidence="5">
    <location>
        <begin position="29"/>
        <end position="89"/>
    </location>
</feature>
<protein>
    <submittedName>
        <fullName evidence="6">TetR/AcrR family transcriptional regulator</fullName>
    </submittedName>
</protein>
<evidence type="ECO:0000313" key="7">
    <source>
        <dbReference type="Proteomes" id="UP000481360"/>
    </source>
</evidence>
<dbReference type="GO" id="GO:0003700">
    <property type="term" value="F:DNA-binding transcription factor activity"/>
    <property type="evidence" value="ECO:0007669"/>
    <property type="project" value="TreeGrafter"/>
</dbReference>
<dbReference type="AlphaFoldDB" id="A0A7C9VWF8"/>
<dbReference type="SUPFAM" id="SSF48498">
    <property type="entry name" value="Tetracyclin repressor-like, C-terminal domain"/>
    <property type="match status" value="1"/>
</dbReference>
<dbReference type="SUPFAM" id="SSF46689">
    <property type="entry name" value="Homeodomain-like"/>
    <property type="match status" value="1"/>
</dbReference>
<evidence type="ECO:0000259" key="5">
    <source>
        <dbReference type="PROSITE" id="PS50977"/>
    </source>
</evidence>
<keyword evidence="7" id="KW-1185">Reference proteome</keyword>
<proteinExistence type="predicted"/>
<dbReference type="Pfam" id="PF00440">
    <property type="entry name" value="TetR_N"/>
    <property type="match status" value="1"/>
</dbReference>
<evidence type="ECO:0000256" key="3">
    <source>
        <dbReference type="ARBA" id="ARBA00023163"/>
    </source>
</evidence>
<evidence type="ECO:0000256" key="2">
    <source>
        <dbReference type="ARBA" id="ARBA00023125"/>
    </source>
</evidence>
<dbReference type="PANTHER" id="PTHR30055:SF151">
    <property type="entry name" value="TRANSCRIPTIONAL REGULATORY PROTEIN"/>
    <property type="match status" value="1"/>
</dbReference>
<dbReference type="EMBL" id="JAAMPJ010000004">
    <property type="protein sequence ID" value="NGY60821.1"/>
    <property type="molecule type" value="Genomic_DNA"/>
</dbReference>
<keyword evidence="3" id="KW-0804">Transcription</keyword>
<reference evidence="6 7" key="1">
    <citation type="submission" date="2020-03" db="EMBL/GenBank/DDBJ databases">
        <title>Isolation and identification of active actinomycetes.</title>
        <authorList>
            <person name="Sun X."/>
        </authorList>
    </citation>
    <scope>NUCLEOTIDE SEQUENCE [LARGE SCALE GENOMIC DNA]</scope>
    <source>
        <strain evidence="6 7">NEAU-D13</strain>
    </source>
</reference>
<comment type="caution">
    <text evidence="6">The sequence shown here is derived from an EMBL/GenBank/DDBJ whole genome shotgun (WGS) entry which is preliminary data.</text>
</comment>
<dbReference type="InterPro" id="IPR050109">
    <property type="entry name" value="HTH-type_TetR-like_transc_reg"/>
</dbReference>
<gene>
    <name evidence="6" type="ORF">G7043_17970</name>
</gene>
<dbReference type="Gene3D" id="1.10.10.60">
    <property type="entry name" value="Homeodomain-like"/>
    <property type="match status" value="1"/>
</dbReference>
<keyword evidence="1" id="KW-0805">Transcription regulation</keyword>
<name>A0A7C9VWF8_9PSEU</name>
<dbReference type="Gene3D" id="1.10.357.10">
    <property type="entry name" value="Tetracycline Repressor, domain 2"/>
    <property type="match status" value="1"/>
</dbReference>
<dbReference type="GO" id="GO:0045892">
    <property type="term" value="P:negative regulation of DNA-templated transcription"/>
    <property type="evidence" value="ECO:0007669"/>
    <property type="project" value="InterPro"/>
</dbReference>
<evidence type="ECO:0000313" key="6">
    <source>
        <dbReference type="EMBL" id="NGY60821.1"/>
    </source>
</evidence>
<dbReference type="InterPro" id="IPR036271">
    <property type="entry name" value="Tet_transcr_reg_TetR-rel_C_sf"/>
</dbReference>
<feature type="DNA-binding region" description="H-T-H motif" evidence="4">
    <location>
        <begin position="52"/>
        <end position="71"/>
    </location>
</feature>
<evidence type="ECO:0000256" key="4">
    <source>
        <dbReference type="PROSITE-ProRule" id="PRU00335"/>
    </source>
</evidence>
<dbReference type="Proteomes" id="UP000481360">
    <property type="component" value="Unassembled WGS sequence"/>
</dbReference>
<dbReference type="PROSITE" id="PS50977">
    <property type="entry name" value="HTH_TETR_2"/>
    <property type="match status" value="1"/>
</dbReference>
<dbReference type="PANTHER" id="PTHR30055">
    <property type="entry name" value="HTH-TYPE TRANSCRIPTIONAL REGULATOR RUTR"/>
    <property type="match status" value="1"/>
</dbReference>
<dbReference type="Pfam" id="PF02909">
    <property type="entry name" value="TetR_C_1"/>
    <property type="match status" value="1"/>
</dbReference>
<dbReference type="InterPro" id="IPR004111">
    <property type="entry name" value="Repressor_TetR_C"/>
</dbReference>
<sequence>MRISYAKPELAYDIRICLTSVMKRGRKPTIDAADITRAAIAIADAEGLAAVSMARVAAEMGNATMALYRHVKSKDELLALMWDSAMEQPPPLPDGDWRDQLGFWAKAVLTAIRRRPWFLQIPISGPPAGPKNLAWLDSALSALEGLPLEPGEKIGVVMGLSTFVQGEARLNFTLAKGFEEDPARFNHQYGQMLREVVDPRRMPSLAKVVDAGVFDMDDVLDVEDIGADFDFGLHLFLEGVAAHIRGRS</sequence>
<dbReference type="InterPro" id="IPR001647">
    <property type="entry name" value="HTH_TetR"/>
</dbReference>
<evidence type="ECO:0000256" key="1">
    <source>
        <dbReference type="ARBA" id="ARBA00023015"/>
    </source>
</evidence>
<dbReference type="InterPro" id="IPR009057">
    <property type="entry name" value="Homeodomain-like_sf"/>
</dbReference>
<dbReference type="GO" id="GO:0000976">
    <property type="term" value="F:transcription cis-regulatory region binding"/>
    <property type="evidence" value="ECO:0007669"/>
    <property type="project" value="TreeGrafter"/>
</dbReference>